<name>A0A1Y6LE44_ZYMTR</name>
<dbReference type="EMBL" id="LT882678">
    <property type="protein sequence ID" value="SMY22752.1"/>
    <property type="molecule type" value="Genomic_DNA"/>
</dbReference>
<dbReference type="Proteomes" id="UP000215453">
    <property type="component" value="Chromosome 3"/>
</dbReference>
<protein>
    <submittedName>
        <fullName evidence="1">Uncharacterized protein</fullName>
    </submittedName>
</protein>
<dbReference type="AlphaFoldDB" id="A0A1Y6LE44"/>
<sequence>MATHIVQDDSSDDCRSRNTDQHCPFVRKFSSPLQATAPNTLFVLKLHKPPKRQFTWAALYRAAAIAGDPVVIVHITPINFRKSGSGGPTRGAAYDRNFNLDNGYGVIEEKMDHQLKLNWDPRRFAHGDRNFVWKTRVGAKMKIKPMVLHETIKVWPKPRSRTGKMLHEVVPERLPWAR</sequence>
<accession>A0A1Y6LE44</accession>
<evidence type="ECO:0000313" key="1">
    <source>
        <dbReference type="EMBL" id="SMY22752.1"/>
    </source>
</evidence>
<evidence type="ECO:0000313" key="2">
    <source>
        <dbReference type="Proteomes" id="UP000215453"/>
    </source>
</evidence>
<organism evidence="1 2">
    <name type="scientific">Zymoseptoria tritici ST99CH_1A5</name>
    <dbReference type="NCBI Taxonomy" id="1276529"/>
    <lineage>
        <taxon>Eukaryota</taxon>
        <taxon>Fungi</taxon>
        <taxon>Dikarya</taxon>
        <taxon>Ascomycota</taxon>
        <taxon>Pezizomycotina</taxon>
        <taxon>Dothideomycetes</taxon>
        <taxon>Dothideomycetidae</taxon>
        <taxon>Mycosphaerellales</taxon>
        <taxon>Mycosphaerellaceae</taxon>
        <taxon>Zymoseptoria</taxon>
    </lineage>
</organism>
<proteinExistence type="predicted"/>
<reference evidence="1 2" key="1">
    <citation type="submission" date="2016-10" db="EMBL/GenBank/DDBJ databases">
        <authorList>
            <person name="Varghese N."/>
        </authorList>
    </citation>
    <scope>NUCLEOTIDE SEQUENCE [LARGE SCALE GENOMIC DNA]</scope>
</reference>
<gene>
    <name evidence="1" type="ORF">ZT1A5_G4192</name>
</gene>